<accession>A0A9P5XZL4</accession>
<dbReference type="SUPFAM" id="SSF52743">
    <property type="entry name" value="Subtilisin-like"/>
    <property type="match status" value="1"/>
</dbReference>
<dbReference type="GO" id="GO:0005615">
    <property type="term" value="C:extracellular space"/>
    <property type="evidence" value="ECO:0007669"/>
    <property type="project" value="TreeGrafter"/>
</dbReference>
<evidence type="ECO:0000256" key="2">
    <source>
        <dbReference type="ARBA" id="ARBA00022670"/>
    </source>
</evidence>
<evidence type="ECO:0000313" key="8">
    <source>
        <dbReference type="EMBL" id="KAF9459643.1"/>
    </source>
</evidence>
<dbReference type="PROSITE" id="PS00137">
    <property type="entry name" value="SUBTILASE_HIS"/>
    <property type="match status" value="1"/>
</dbReference>
<evidence type="ECO:0000256" key="4">
    <source>
        <dbReference type="ARBA" id="ARBA00022825"/>
    </source>
</evidence>
<dbReference type="PANTHER" id="PTHR43806:SF11">
    <property type="entry name" value="CEREVISIN-RELATED"/>
    <property type="match status" value="1"/>
</dbReference>
<evidence type="ECO:0000256" key="6">
    <source>
        <dbReference type="SAM" id="SignalP"/>
    </source>
</evidence>
<keyword evidence="6" id="KW-0732">Signal</keyword>
<dbReference type="Proteomes" id="UP000807353">
    <property type="component" value="Unassembled WGS sequence"/>
</dbReference>
<proteinExistence type="inferred from homology"/>
<dbReference type="InterPro" id="IPR036852">
    <property type="entry name" value="Peptidase_S8/S53_dom_sf"/>
</dbReference>
<feature type="signal peptide" evidence="6">
    <location>
        <begin position="1"/>
        <end position="19"/>
    </location>
</feature>
<dbReference type="PROSITE" id="PS51892">
    <property type="entry name" value="SUBTILASE"/>
    <property type="match status" value="1"/>
</dbReference>
<dbReference type="InterPro" id="IPR022398">
    <property type="entry name" value="Peptidase_S8_His-AS"/>
</dbReference>
<dbReference type="InterPro" id="IPR050131">
    <property type="entry name" value="Peptidase_S8_subtilisin-like"/>
</dbReference>
<keyword evidence="2 8" id="KW-0645">Protease</keyword>
<organism evidence="8 9">
    <name type="scientific">Collybia nuda</name>
    <dbReference type="NCBI Taxonomy" id="64659"/>
    <lineage>
        <taxon>Eukaryota</taxon>
        <taxon>Fungi</taxon>
        <taxon>Dikarya</taxon>
        <taxon>Basidiomycota</taxon>
        <taxon>Agaricomycotina</taxon>
        <taxon>Agaricomycetes</taxon>
        <taxon>Agaricomycetidae</taxon>
        <taxon>Agaricales</taxon>
        <taxon>Tricholomatineae</taxon>
        <taxon>Clitocybaceae</taxon>
        <taxon>Collybia</taxon>
    </lineage>
</organism>
<evidence type="ECO:0000259" key="7">
    <source>
        <dbReference type="Pfam" id="PF00082"/>
    </source>
</evidence>
<dbReference type="Gene3D" id="3.30.70.80">
    <property type="entry name" value="Peptidase S8 propeptide/proteinase inhibitor I9"/>
    <property type="match status" value="1"/>
</dbReference>
<name>A0A9P5XZL4_9AGAR</name>
<comment type="caution">
    <text evidence="8">The sequence shown here is derived from an EMBL/GenBank/DDBJ whole genome shotgun (WGS) entry which is preliminary data.</text>
</comment>
<dbReference type="CDD" id="cd04077">
    <property type="entry name" value="Peptidases_S8_PCSK9_ProteinaseK_like"/>
    <property type="match status" value="1"/>
</dbReference>
<evidence type="ECO:0000256" key="5">
    <source>
        <dbReference type="PROSITE-ProRule" id="PRU01240"/>
    </source>
</evidence>
<dbReference type="InterPro" id="IPR015500">
    <property type="entry name" value="Peptidase_S8_subtilisin-rel"/>
</dbReference>
<dbReference type="InterPro" id="IPR034193">
    <property type="entry name" value="PCSK9_ProteinaseK-like"/>
</dbReference>
<dbReference type="GO" id="GO:0004252">
    <property type="term" value="F:serine-type endopeptidase activity"/>
    <property type="evidence" value="ECO:0007669"/>
    <property type="project" value="InterPro"/>
</dbReference>
<evidence type="ECO:0000256" key="1">
    <source>
        <dbReference type="ARBA" id="ARBA00011073"/>
    </source>
</evidence>
<evidence type="ECO:0000313" key="9">
    <source>
        <dbReference type="Proteomes" id="UP000807353"/>
    </source>
</evidence>
<comment type="similarity">
    <text evidence="1 5">Belongs to the peptidase S8 family.</text>
</comment>
<dbReference type="SUPFAM" id="SSF54897">
    <property type="entry name" value="Protease propeptides/inhibitors"/>
    <property type="match status" value="1"/>
</dbReference>
<dbReference type="InterPro" id="IPR000209">
    <property type="entry name" value="Peptidase_S8/S53_dom"/>
</dbReference>
<dbReference type="InterPro" id="IPR037045">
    <property type="entry name" value="S8pro/Inhibitor_I9_sf"/>
</dbReference>
<sequence length="405" mass="41514">MRFSTTIFSVAATTALAFASTTVPLQAVEKYKGNSTGRFIVKFKDDVSKASFMQRLKVKPVSHEWQILNGFAADLDTADLNLLRSSSEVELISEDGIMHTTAVVNQTNATWGLARLSSSTKLSNQNPSSSSFSYIYDSSGGAGVDIYIILVYSNIFMNMDVLLMILGVSILHTEFGGRARWGATFGGYADADGNGHGTYCAGLAAGNQYGVAKKANIVAVKVLSDAGSGAVSDIISGLNFVASSARASGRPSVACIPLSGGASTALDNTISALTAAGVHVAVPAGNSNVDASTTSPGRAPSAVTVGASTIVDARATFSNFGSVVDIFASGQNAIGPWIGGSTITNNLSGTSPATCYVAGLIAYLIGLNGNTTPAEMSEILKSLSLKGVIGGLPSSTPNNLAHNTL</sequence>
<gene>
    <name evidence="8" type="ORF">BDZ94DRAFT_1199137</name>
</gene>
<protein>
    <submittedName>
        <fullName evidence="8">Serine protease</fullName>
    </submittedName>
</protein>
<keyword evidence="3" id="KW-0378">Hydrolase</keyword>
<dbReference type="PRINTS" id="PR00723">
    <property type="entry name" value="SUBTILISIN"/>
</dbReference>
<keyword evidence="4" id="KW-0720">Serine protease</keyword>
<dbReference type="Pfam" id="PF00082">
    <property type="entry name" value="Peptidase_S8"/>
    <property type="match status" value="1"/>
</dbReference>
<keyword evidence="9" id="KW-1185">Reference proteome</keyword>
<reference evidence="8" key="1">
    <citation type="submission" date="2020-11" db="EMBL/GenBank/DDBJ databases">
        <authorList>
            <consortium name="DOE Joint Genome Institute"/>
            <person name="Ahrendt S."/>
            <person name="Riley R."/>
            <person name="Andreopoulos W."/>
            <person name="Labutti K."/>
            <person name="Pangilinan J."/>
            <person name="Ruiz-Duenas F.J."/>
            <person name="Barrasa J.M."/>
            <person name="Sanchez-Garcia M."/>
            <person name="Camarero S."/>
            <person name="Miyauchi S."/>
            <person name="Serrano A."/>
            <person name="Linde D."/>
            <person name="Babiker R."/>
            <person name="Drula E."/>
            <person name="Ayuso-Fernandez I."/>
            <person name="Pacheco R."/>
            <person name="Padilla G."/>
            <person name="Ferreira P."/>
            <person name="Barriuso J."/>
            <person name="Kellner H."/>
            <person name="Castanera R."/>
            <person name="Alfaro M."/>
            <person name="Ramirez L."/>
            <person name="Pisabarro A.G."/>
            <person name="Kuo A."/>
            <person name="Tritt A."/>
            <person name="Lipzen A."/>
            <person name="He G."/>
            <person name="Yan M."/>
            <person name="Ng V."/>
            <person name="Cullen D."/>
            <person name="Martin F."/>
            <person name="Rosso M.-N."/>
            <person name="Henrissat B."/>
            <person name="Hibbett D."/>
            <person name="Martinez A.T."/>
            <person name="Grigoriev I.V."/>
        </authorList>
    </citation>
    <scope>NUCLEOTIDE SEQUENCE</scope>
    <source>
        <strain evidence="8">CBS 247.69</strain>
    </source>
</reference>
<evidence type="ECO:0000256" key="3">
    <source>
        <dbReference type="ARBA" id="ARBA00022801"/>
    </source>
</evidence>
<dbReference type="GO" id="GO:0006508">
    <property type="term" value="P:proteolysis"/>
    <property type="evidence" value="ECO:0007669"/>
    <property type="project" value="UniProtKB-KW"/>
</dbReference>
<dbReference type="EMBL" id="MU150312">
    <property type="protein sequence ID" value="KAF9459643.1"/>
    <property type="molecule type" value="Genomic_DNA"/>
</dbReference>
<comment type="caution">
    <text evidence="5">Lacks conserved residue(s) required for the propagation of feature annotation.</text>
</comment>
<feature type="chain" id="PRO_5040171152" evidence="6">
    <location>
        <begin position="20"/>
        <end position="405"/>
    </location>
</feature>
<dbReference type="AlphaFoldDB" id="A0A9P5XZL4"/>
<dbReference type="Gene3D" id="3.40.50.200">
    <property type="entry name" value="Peptidase S8/S53 domain"/>
    <property type="match status" value="1"/>
</dbReference>
<feature type="domain" description="Peptidase S8/S53" evidence="7">
    <location>
        <begin position="180"/>
        <end position="381"/>
    </location>
</feature>
<dbReference type="PANTHER" id="PTHR43806">
    <property type="entry name" value="PEPTIDASE S8"/>
    <property type="match status" value="1"/>
</dbReference>
<dbReference type="OrthoDB" id="19448at2759"/>